<dbReference type="InterPro" id="IPR036890">
    <property type="entry name" value="HATPase_C_sf"/>
</dbReference>
<feature type="domain" description="Histidine kinase" evidence="20">
    <location>
        <begin position="171"/>
        <end position="261"/>
    </location>
</feature>
<accession>A0A1T5K4P1</accession>
<keyword evidence="19" id="KW-0472">Membrane</keyword>
<dbReference type="OrthoDB" id="9760839at2"/>
<comment type="cofactor">
    <cofactor evidence="2">
        <name>[4Fe-4S] cluster</name>
        <dbReference type="ChEBI" id="CHEBI:49883"/>
    </cofactor>
</comment>
<comment type="function">
    <text evidence="17">Member of the two-component regulatory system NreB/NreC involved in the control of dissimilatory nitrate/nitrite reduction in response to oxygen. NreB functions as a direct oxygen sensor histidine kinase which is autophosphorylated, in the absence of oxygen, probably at the conserved histidine residue, and transfers its phosphate group probably to a conserved aspartate residue of NreC. NreB/NreC activates the expression of the nitrate (narGHJI) and nitrite (nir) reductase operons, as well as the putative nitrate transporter gene narT.</text>
</comment>
<evidence type="ECO:0000256" key="13">
    <source>
        <dbReference type="ARBA" id="ARBA00022840"/>
    </source>
</evidence>
<keyword evidence="9" id="KW-0808">Transferase</keyword>
<evidence type="ECO:0000256" key="11">
    <source>
        <dbReference type="ARBA" id="ARBA00022741"/>
    </source>
</evidence>
<dbReference type="PANTHER" id="PTHR24421:SF10">
    <property type="entry name" value="NITRATE_NITRITE SENSOR PROTEIN NARQ"/>
    <property type="match status" value="1"/>
</dbReference>
<dbReference type="Pfam" id="PF07730">
    <property type="entry name" value="HisKA_3"/>
    <property type="match status" value="1"/>
</dbReference>
<evidence type="ECO:0000256" key="12">
    <source>
        <dbReference type="ARBA" id="ARBA00022777"/>
    </source>
</evidence>
<dbReference type="AlphaFoldDB" id="A0A1T5K4P1"/>
<dbReference type="SMART" id="SM00387">
    <property type="entry name" value="HATPase_c"/>
    <property type="match status" value="1"/>
</dbReference>
<dbReference type="Pfam" id="PF02518">
    <property type="entry name" value="HATPase_c"/>
    <property type="match status" value="1"/>
</dbReference>
<keyword evidence="10" id="KW-0479">Metal-binding</keyword>
<evidence type="ECO:0000256" key="9">
    <source>
        <dbReference type="ARBA" id="ARBA00022679"/>
    </source>
</evidence>
<evidence type="ECO:0000256" key="16">
    <source>
        <dbReference type="ARBA" id="ARBA00023014"/>
    </source>
</evidence>
<dbReference type="PANTHER" id="PTHR24421">
    <property type="entry name" value="NITRATE/NITRITE SENSOR PROTEIN NARX-RELATED"/>
    <property type="match status" value="1"/>
</dbReference>
<keyword evidence="15" id="KW-0902">Two-component regulatory system</keyword>
<organism evidence="21 22">
    <name type="scientific">Ohtaekwangia koreensis</name>
    <dbReference type="NCBI Taxonomy" id="688867"/>
    <lineage>
        <taxon>Bacteria</taxon>
        <taxon>Pseudomonadati</taxon>
        <taxon>Bacteroidota</taxon>
        <taxon>Cytophagia</taxon>
        <taxon>Cytophagales</taxon>
        <taxon>Fulvivirgaceae</taxon>
        <taxon>Ohtaekwangia</taxon>
    </lineage>
</organism>
<reference evidence="21 22" key="1">
    <citation type="submission" date="2017-02" db="EMBL/GenBank/DDBJ databases">
        <authorList>
            <person name="Peterson S.W."/>
        </authorList>
    </citation>
    <scope>NUCLEOTIDE SEQUENCE [LARGE SCALE GENOMIC DNA]</scope>
    <source>
        <strain evidence="21 22">DSM 25262</strain>
    </source>
</reference>
<evidence type="ECO:0000256" key="2">
    <source>
        <dbReference type="ARBA" id="ARBA00001966"/>
    </source>
</evidence>
<dbReference type="Proteomes" id="UP000190961">
    <property type="component" value="Unassembled WGS sequence"/>
</dbReference>
<evidence type="ECO:0000256" key="3">
    <source>
        <dbReference type="ARBA" id="ARBA00004496"/>
    </source>
</evidence>
<dbReference type="InterPro" id="IPR005467">
    <property type="entry name" value="His_kinase_dom"/>
</dbReference>
<dbReference type="GO" id="GO:0051539">
    <property type="term" value="F:4 iron, 4 sulfur cluster binding"/>
    <property type="evidence" value="ECO:0007669"/>
    <property type="project" value="UniProtKB-KW"/>
</dbReference>
<keyword evidence="12 21" id="KW-0418">Kinase</keyword>
<name>A0A1T5K4P1_9BACT</name>
<evidence type="ECO:0000256" key="8">
    <source>
        <dbReference type="ARBA" id="ARBA00022553"/>
    </source>
</evidence>
<keyword evidence="6" id="KW-0004">4Fe-4S</keyword>
<keyword evidence="19" id="KW-1133">Transmembrane helix</keyword>
<evidence type="ECO:0000256" key="18">
    <source>
        <dbReference type="ARBA" id="ARBA00030800"/>
    </source>
</evidence>
<evidence type="ECO:0000313" key="21">
    <source>
        <dbReference type="EMBL" id="SKC58564.1"/>
    </source>
</evidence>
<gene>
    <name evidence="21" type="ORF">SAMN05660236_1812</name>
</gene>
<keyword evidence="11" id="KW-0547">Nucleotide-binding</keyword>
<evidence type="ECO:0000256" key="14">
    <source>
        <dbReference type="ARBA" id="ARBA00023004"/>
    </source>
</evidence>
<dbReference type="InterPro" id="IPR011712">
    <property type="entry name" value="Sig_transdc_His_kin_sub3_dim/P"/>
</dbReference>
<evidence type="ECO:0000256" key="15">
    <source>
        <dbReference type="ARBA" id="ARBA00023012"/>
    </source>
</evidence>
<evidence type="ECO:0000313" key="22">
    <source>
        <dbReference type="Proteomes" id="UP000190961"/>
    </source>
</evidence>
<keyword evidence="16" id="KW-0411">Iron-sulfur</keyword>
<feature type="transmembrane region" description="Helical" evidence="19">
    <location>
        <begin position="6"/>
        <end position="32"/>
    </location>
</feature>
<dbReference type="RefSeq" id="WP_079686326.1">
    <property type="nucleotide sequence ID" value="NZ_FUZU01000001.1"/>
</dbReference>
<dbReference type="CDD" id="cd16917">
    <property type="entry name" value="HATPase_UhpB-NarQ-NarX-like"/>
    <property type="match status" value="1"/>
</dbReference>
<dbReference type="GO" id="GO:0005737">
    <property type="term" value="C:cytoplasm"/>
    <property type="evidence" value="ECO:0007669"/>
    <property type="project" value="UniProtKB-SubCell"/>
</dbReference>
<keyword evidence="22" id="KW-1185">Reference proteome</keyword>
<evidence type="ECO:0000256" key="6">
    <source>
        <dbReference type="ARBA" id="ARBA00022485"/>
    </source>
</evidence>
<dbReference type="PROSITE" id="PS50109">
    <property type="entry name" value="HIS_KIN"/>
    <property type="match status" value="1"/>
</dbReference>
<sequence>MDDTKEGLLLIGTSMIVLTLFLLTVLAVMIIYRKRKLEHLEEIEVMNEKFSRELLQTQIEVQQQTMQHIGREIHDNVGQKLTLAVLYVQQLTEGDAESQKRVNSIAGIINESLADLRSLSKNLTNSSYMHLDLYQLISAEFSKVQATGFCQAEIHTNQTKIQASTAVKSFVLRILQEFLQNSLKHSECSKITLDFDQQKSRLEIRAADNGKGFILEEGTVYSKGIGLSNMKRRAEIIGAEFTLESTPGAGTRMKLYIPVDKLKI</sequence>
<dbReference type="GO" id="GO:0000155">
    <property type="term" value="F:phosphorelay sensor kinase activity"/>
    <property type="evidence" value="ECO:0007669"/>
    <property type="project" value="InterPro"/>
</dbReference>
<evidence type="ECO:0000256" key="4">
    <source>
        <dbReference type="ARBA" id="ARBA00012438"/>
    </source>
</evidence>
<dbReference type="PRINTS" id="PR00344">
    <property type="entry name" value="BCTRLSENSOR"/>
</dbReference>
<dbReference type="Gene3D" id="3.30.565.10">
    <property type="entry name" value="Histidine kinase-like ATPase, C-terminal domain"/>
    <property type="match status" value="1"/>
</dbReference>
<keyword evidence="19" id="KW-0812">Transmembrane</keyword>
<comment type="catalytic activity">
    <reaction evidence="1">
        <text>ATP + protein L-histidine = ADP + protein N-phospho-L-histidine.</text>
        <dbReference type="EC" id="2.7.13.3"/>
    </reaction>
</comment>
<evidence type="ECO:0000256" key="19">
    <source>
        <dbReference type="SAM" id="Phobius"/>
    </source>
</evidence>
<dbReference type="EMBL" id="FUZU01000001">
    <property type="protein sequence ID" value="SKC58564.1"/>
    <property type="molecule type" value="Genomic_DNA"/>
</dbReference>
<dbReference type="GO" id="GO:0046983">
    <property type="term" value="F:protein dimerization activity"/>
    <property type="evidence" value="ECO:0007669"/>
    <property type="project" value="InterPro"/>
</dbReference>
<evidence type="ECO:0000256" key="7">
    <source>
        <dbReference type="ARBA" id="ARBA00022490"/>
    </source>
</evidence>
<evidence type="ECO:0000256" key="10">
    <source>
        <dbReference type="ARBA" id="ARBA00022723"/>
    </source>
</evidence>
<dbReference type="GO" id="GO:0046872">
    <property type="term" value="F:metal ion binding"/>
    <property type="evidence" value="ECO:0007669"/>
    <property type="project" value="UniProtKB-KW"/>
</dbReference>
<keyword evidence="8" id="KW-0597">Phosphoprotein</keyword>
<dbReference type="SUPFAM" id="SSF55874">
    <property type="entry name" value="ATPase domain of HSP90 chaperone/DNA topoisomerase II/histidine kinase"/>
    <property type="match status" value="1"/>
</dbReference>
<comment type="subcellular location">
    <subcellularLocation>
        <location evidence="3">Cytoplasm</location>
    </subcellularLocation>
</comment>
<evidence type="ECO:0000259" key="20">
    <source>
        <dbReference type="PROSITE" id="PS50109"/>
    </source>
</evidence>
<dbReference type="InterPro" id="IPR004358">
    <property type="entry name" value="Sig_transdc_His_kin-like_C"/>
</dbReference>
<protein>
    <recommendedName>
        <fullName evidence="5">Oxygen sensor histidine kinase NreB</fullName>
        <ecNumber evidence="4">2.7.13.3</ecNumber>
    </recommendedName>
    <alternativeName>
        <fullName evidence="18">Nitrogen regulation protein B</fullName>
    </alternativeName>
</protein>
<evidence type="ECO:0000256" key="1">
    <source>
        <dbReference type="ARBA" id="ARBA00000085"/>
    </source>
</evidence>
<dbReference type="EC" id="2.7.13.3" evidence="4"/>
<evidence type="ECO:0000256" key="17">
    <source>
        <dbReference type="ARBA" id="ARBA00024827"/>
    </source>
</evidence>
<dbReference type="GO" id="GO:0016020">
    <property type="term" value="C:membrane"/>
    <property type="evidence" value="ECO:0007669"/>
    <property type="project" value="InterPro"/>
</dbReference>
<proteinExistence type="predicted"/>
<keyword evidence="14" id="KW-0408">Iron</keyword>
<dbReference type="GO" id="GO:0005524">
    <property type="term" value="F:ATP binding"/>
    <property type="evidence" value="ECO:0007669"/>
    <property type="project" value="UniProtKB-KW"/>
</dbReference>
<dbReference type="STRING" id="688867.SAMN05660236_1812"/>
<evidence type="ECO:0000256" key="5">
    <source>
        <dbReference type="ARBA" id="ARBA00017322"/>
    </source>
</evidence>
<dbReference type="InterPro" id="IPR003594">
    <property type="entry name" value="HATPase_dom"/>
</dbReference>
<dbReference type="Gene3D" id="1.20.5.1930">
    <property type="match status" value="1"/>
</dbReference>
<keyword evidence="7" id="KW-0963">Cytoplasm</keyword>
<dbReference type="InterPro" id="IPR050482">
    <property type="entry name" value="Sensor_HK_TwoCompSys"/>
</dbReference>
<keyword evidence="13" id="KW-0067">ATP-binding</keyword>